<keyword evidence="6" id="KW-1185">Reference proteome</keyword>
<comment type="similarity">
    <text evidence="2">Belongs to the bacterial solute-binding protein 2 family.</text>
</comment>
<sequence>MNRTVKSTLWVLVAISLLILTSFSYTSTNDLVNPEKAKKIHMIAKMGHGDYWNAVKMGAEVAAKEYNVNLVFKAPNNENDVGEQIKMMGESIKQRPDAIILSASDYMALAQVTDEAAYYNVPVLSMDAEVASAKVETYIGANNYEAGQKAAERMIELTGTDSQIAIVNFVKGARNADQREEGLLDYVARYPGIKVVDIRYSDSDQRIASQLTKDILISHPDIDGIIALNAEASVGVGREVKNMGKGGKVKVIAFDNPPENMDLLQEGVVQALVVQNPFNNGYLAVQLAVEASEGKHIPDRVDTGIKLIDLDNMLWPENQKLLFPFVK</sequence>
<gene>
    <name evidence="5" type="ORF">J2Z20_000704</name>
</gene>
<dbReference type="EMBL" id="JAGGKP010000001">
    <property type="protein sequence ID" value="MBP1935843.1"/>
    <property type="molecule type" value="Genomic_DNA"/>
</dbReference>
<evidence type="ECO:0000259" key="4">
    <source>
        <dbReference type="Pfam" id="PF13407"/>
    </source>
</evidence>
<dbReference type="PANTHER" id="PTHR46847">
    <property type="entry name" value="D-ALLOSE-BINDING PERIPLASMIC PROTEIN-RELATED"/>
    <property type="match status" value="1"/>
</dbReference>
<evidence type="ECO:0000256" key="1">
    <source>
        <dbReference type="ARBA" id="ARBA00004196"/>
    </source>
</evidence>
<dbReference type="InterPro" id="IPR028082">
    <property type="entry name" value="Peripla_BP_I"/>
</dbReference>
<reference evidence="5 6" key="1">
    <citation type="submission" date="2021-03" db="EMBL/GenBank/DDBJ databases">
        <title>Genomic Encyclopedia of Type Strains, Phase IV (KMG-IV): sequencing the most valuable type-strain genomes for metagenomic binning, comparative biology and taxonomic classification.</title>
        <authorList>
            <person name="Goeker M."/>
        </authorList>
    </citation>
    <scope>NUCLEOTIDE SEQUENCE [LARGE SCALE GENOMIC DNA]</scope>
    <source>
        <strain evidence="5 6">DSM 23491</strain>
    </source>
</reference>
<dbReference type="Pfam" id="PF13407">
    <property type="entry name" value="Peripla_BP_4"/>
    <property type="match status" value="1"/>
</dbReference>
<evidence type="ECO:0000313" key="6">
    <source>
        <dbReference type="Proteomes" id="UP001519273"/>
    </source>
</evidence>
<dbReference type="RefSeq" id="WP_342454251.1">
    <property type="nucleotide sequence ID" value="NZ_CBCRVE010000001.1"/>
</dbReference>
<dbReference type="CDD" id="cd20006">
    <property type="entry name" value="PBP1_ABC_sugar_binding-like"/>
    <property type="match status" value="1"/>
</dbReference>
<dbReference type="Gene3D" id="3.40.50.2300">
    <property type="match status" value="2"/>
</dbReference>
<comment type="caution">
    <text evidence="5">The sequence shown here is derived from an EMBL/GenBank/DDBJ whole genome shotgun (WGS) entry which is preliminary data.</text>
</comment>
<dbReference type="PANTHER" id="PTHR46847:SF1">
    <property type="entry name" value="D-ALLOSE-BINDING PERIPLASMIC PROTEIN-RELATED"/>
    <property type="match status" value="1"/>
</dbReference>
<proteinExistence type="inferred from homology"/>
<comment type="subcellular location">
    <subcellularLocation>
        <location evidence="1">Cell envelope</location>
    </subcellularLocation>
</comment>
<evidence type="ECO:0000313" key="5">
    <source>
        <dbReference type="EMBL" id="MBP1935843.1"/>
    </source>
</evidence>
<dbReference type="Proteomes" id="UP001519273">
    <property type="component" value="Unassembled WGS sequence"/>
</dbReference>
<keyword evidence="3" id="KW-0732">Signal</keyword>
<dbReference type="SUPFAM" id="SSF53822">
    <property type="entry name" value="Periplasmic binding protein-like I"/>
    <property type="match status" value="1"/>
</dbReference>
<feature type="domain" description="Periplasmic binding protein" evidence="4">
    <location>
        <begin position="45"/>
        <end position="295"/>
    </location>
</feature>
<evidence type="ECO:0000256" key="2">
    <source>
        <dbReference type="ARBA" id="ARBA00007639"/>
    </source>
</evidence>
<organism evidence="5 6">
    <name type="scientific">Paenibacillus sediminis</name>
    <dbReference type="NCBI Taxonomy" id="664909"/>
    <lineage>
        <taxon>Bacteria</taxon>
        <taxon>Bacillati</taxon>
        <taxon>Bacillota</taxon>
        <taxon>Bacilli</taxon>
        <taxon>Bacillales</taxon>
        <taxon>Paenibacillaceae</taxon>
        <taxon>Paenibacillus</taxon>
    </lineage>
</organism>
<dbReference type="InterPro" id="IPR025997">
    <property type="entry name" value="SBP_2_dom"/>
</dbReference>
<protein>
    <submittedName>
        <fullName evidence="5">Ribose transport system substrate-binding protein</fullName>
    </submittedName>
</protein>
<accession>A0ABS4GZY7</accession>
<name>A0ABS4GZY7_9BACL</name>
<evidence type="ECO:0000256" key="3">
    <source>
        <dbReference type="ARBA" id="ARBA00022729"/>
    </source>
</evidence>